<keyword evidence="4" id="KW-1185">Reference proteome</keyword>
<evidence type="ECO:0000313" key="4">
    <source>
        <dbReference type="Proteomes" id="UP001501285"/>
    </source>
</evidence>
<dbReference type="RefSeq" id="WP_343989826.1">
    <property type="nucleotide sequence ID" value="NZ_BAAANB010000006.1"/>
</dbReference>
<keyword evidence="2" id="KW-0812">Transmembrane</keyword>
<proteinExistence type="predicted"/>
<dbReference type="Proteomes" id="UP001501285">
    <property type="component" value="Unassembled WGS sequence"/>
</dbReference>
<keyword evidence="2" id="KW-0472">Membrane</keyword>
<feature type="transmembrane region" description="Helical" evidence="2">
    <location>
        <begin position="6"/>
        <end position="25"/>
    </location>
</feature>
<gene>
    <name evidence="3" type="ORF">GCM10009740_16260</name>
</gene>
<comment type="caution">
    <text evidence="3">The sequence shown here is derived from an EMBL/GenBank/DDBJ whole genome shotgun (WGS) entry which is preliminary data.</text>
</comment>
<protein>
    <recommendedName>
        <fullName evidence="5">DUF2933 domain-containing protein</fullName>
    </recommendedName>
</protein>
<keyword evidence="2" id="KW-1133">Transmembrane helix</keyword>
<accession>A0ABP5FLR4</accession>
<reference evidence="4" key="1">
    <citation type="journal article" date="2019" name="Int. J. Syst. Evol. Microbiol.">
        <title>The Global Catalogue of Microorganisms (GCM) 10K type strain sequencing project: providing services to taxonomists for standard genome sequencing and annotation.</title>
        <authorList>
            <consortium name="The Broad Institute Genomics Platform"/>
            <consortium name="The Broad Institute Genome Sequencing Center for Infectious Disease"/>
            <person name="Wu L."/>
            <person name="Ma J."/>
        </authorList>
    </citation>
    <scope>NUCLEOTIDE SEQUENCE [LARGE SCALE GENOMIC DNA]</scope>
    <source>
        <strain evidence="4">JCM 14283</strain>
    </source>
</reference>
<sequence length="79" mass="8729">MESLLIAVAALACPVGMGLMMWLMMRGQRHDHAGQDGHVTQGARDGQAVTQLQQLRAEIEQLKAERRTDHRDGRPADVP</sequence>
<feature type="region of interest" description="Disordered" evidence="1">
    <location>
        <begin position="31"/>
        <end position="50"/>
    </location>
</feature>
<evidence type="ECO:0000256" key="2">
    <source>
        <dbReference type="SAM" id="Phobius"/>
    </source>
</evidence>
<evidence type="ECO:0008006" key="5">
    <source>
        <dbReference type="Google" id="ProtNLM"/>
    </source>
</evidence>
<name>A0ABP5FLR4_9MICO</name>
<evidence type="ECO:0000256" key="1">
    <source>
        <dbReference type="SAM" id="MobiDB-lite"/>
    </source>
</evidence>
<dbReference type="EMBL" id="BAAANB010000006">
    <property type="protein sequence ID" value="GAA2027301.1"/>
    <property type="molecule type" value="Genomic_DNA"/>
</dbReference>
<evidence type="ECO:0000313" key="3">
    <source>
        <dbReference type="EMBL" id="GAA2027301.1"/>
    </source>
</evidence>
<organism evidence="3 4">
    <name type="scientific">Terrabacter terrae</name>
    <dbReference type="NCBI Taxonomy" id="318434"/>
    <lineage>
        <taxon>Bacteria</taxon>
        <taxon>Bacillati</taxon>
        <taxon>Actinomycetota</taxon>
        <taxon>Actinomycetes</taxon>
        <taxon>Micrococcales</taxon>
        <taxon>Intrasporangiaceae</taxon>
        <taxon>Terrabacter</taxon>
    </lineage>
</organism>